<organism evidence="5 6">
    <name type="scientific">Cryptobacterium curtum (strain ATCC 700683 / DSM 15641 / CCUG 43107 / 12-3)</name>
    <dbReference type="NCBI Taxonomy" id="469378"/>
    <lineage>
        <taxon>Bacteria</taxon>
        <taxon>Bacillati</taxon>
        <taxon>Actinomycetota</taxon>
        <taxon>Coriobacteriia</taxon>
        <taxon>Eggerthellales</taxon>
        <taxon>Eggerthellaceae</taxon>
        <taxon>Cryptobacterium</taxon>
    </lineage>
</organism>
<dbReference type="Proteomes" id="UP000000954">
    <property type="component" value="Chromosome"/>
</dbReference>
<dbReference type="Pfam" id="PF03575">
    <property type="entry name" value="Peptidase_S51"/>
    <property type="match status" value="1"/>
</dbReference>
<dbReference type="STRING" id="469378.Ccur_07320"/>
<evidence type="ECO:0000313" key="5">
    <source>
        <dbReference type="EMBL" id="ACU94438.1"/>
    </source>
</evidence>
<comment type="similarity">
    <text evidence="1">Belongs to the peptidase S51 family.</text>
</comment>
<dbReference type="PANTHER" id="PTHR20842">
    <property type="entry name" value="PROTEASE S51 ALPHA-ASPARTYL DIPEPTIDASE"/>
    <property type="match status" value="1"/>
</dbReference>
<evidence type="ECO:0000256" key="2">
    <source>
        <dbReference type="ARBA" id="ARBA00022670"/>
    </source>
</evidence>
<keyword evidence="4" id="KW-0720">Serine protease</keyword>
<keyword evidence="3" id="KW-0378">Hydrolase</keyword>
<evidence type="ECO:0000256" key="1">
    <source>
        <dbReference type="ARBA" id="ARBA00006534"/>
    </source>
</evidence>
<dbReference type="Gene3D" id="3.40.50.880">
    <property type="match status" value="1"/>
</dbReference>
<reference evidence="5 6" key="1">
    <citation type="journal article" date="2009" name="Stand. Genomic Sci.">
        <title>Complete genome sequence of Cryptobacterium curtum type strain (12-3).</title>
        <authorList>
            <person name="Mavrommatis K."/>
            <person name="Pukall R."/>
            <person name="Rohde C."/>
            <person name="Chen F."/>
            <person name="Sims D."/>
            <person name="Brettin T."/>
            <person name="Kuske C."/>
            <person name="Detter J.C."/>
            <person name="Han C."/>
            <person name="Lapidus A."/>
            <person name="Copeland A."/>
            <person name="Glavina Del Rio T."/>
            <person name="Nolan M."/>
            <person name="Lucas S."/>
            <person name="Tice H."/>
            <person name="Cheng J.F."/>
            <person name="Bruce D."/>
            <person name="Goodwin L."/>
            <person name="Pitluck S."/>
            <person name="Ovchinnikova G."/>
            <person name="Pati A."/>
            <person name="Ivanova N."/>
            <person name="Chen A."/>
            <person name="Palaniappan K."/>
            <person name="Chain P."/>
            <person name="D'haeseleer P."/>
            <person name="Goker M."/>
            <person name="Bristow J."/>
            <person name="Eisen J.A."/>
            <person name="Markowitz V."/>
            <person name="Hugenholtz P."/>
            <person name="Rohde M."/>
            <person name="Klenk H.P."/>
            <person name="Kyrpides N.C."/>
        </authorList>
    </citation>
    <scope>NUCLEOTIDE SEQUENCE [LARGE SCALE GENOMIC DNA]</scope>
    <source>
        <strain evidence="6">ATCC 700683 / DSM 15641 / 12-3</strain>
    </source>
</reference>
<dbReference type="GO" id="GO:0008236">
    <property type="term" value="F:serine-type peptidase activity"/>
    <property type="evidence" value="ECO:0007669"/>
    <property type="project" value="UniProtKB-KW"/>
</dbReference>
<name>C7MNE8_CRYCD</name>
<evidence type="ECO:0000313" key="6">
    <source>
        <dbReference type="Proteomes" id="UP000000954"/>
    </source>
</evidence>
<dbReference type="HOGENOM" id="CLU_090997_0_0_11"/>
<accession>C7MNE8</accession>
<keyword evidence="2" id="KW-0645">Protease</keyword>
<evidence type="ECO:0000256" key="3">
    <source>
        <dbReference type="ARBA" id="ARBA00022801"/>
    </source>
</evidence>
<dbReference type="EMBL" id="CP001682">
    <property type="protein sequence ID" value="ACU94438.1"/>
    <property type="molecule type" value="Genomic_DNA"/>
</dbReference>
<gene>
    <name evidence="5" type="ordered locus">Ccur_07320</name>
</gene>
<dbReference type="PANTHER" id="PTHR20842:SF0">
    <property type="entry name" value="ALPHA-ASPARTYL DIPEPTIDASE"/>
    <property type="match status" value="1"/>
</dbReference>
<evidence type="ECO:0000256" key="4">
    <source>
        <dbReference type="ARBA" id="ARBA00022825"/>
    </source>
</evidence>
<proteinExistence type="inferred from homology"/>
<dbReference type="OrthoDB" id="3373764at2"/>
<dbReference type="SUPFAM" id="SSF52317">
    <property type="entry name" value="Class I glutamine amidotransferase-like"/>
    <property type="match status" value="1"/>
</dbReference>
<dbReference type="RefSeq" id="WP_012803126.1">
    <property type="nucleotide sequence ID" value="NC_013170.1"/>
</dbReference>
<dbReference type="AlphaFoldDB" id="C7MNE8"/>
<keyword evidence="6" id="KW-1185">Reference proteome</keyword>
<dbReference type="InterPro" id="IPR029062">
    <property type="entry name" value="Class_I_gatase-like"/>
</dbReference>
<dbReference type="InterPro" id="IPR005320">
    <property type="entry name" value="Peptidase_S51"/>
</dbReference>
<dbReference type="eggNOG" id="COG3340">
    <property type="taxonomic scope" value="Bacteria"/>
</dbReference>
<dbReference type="GO" id="GO:0006508">
    <property type="term" value="P:proteolysis"/>
    <property type="evidence" value="ECO:0007669"/>
    <property type="project" value="UniProtKB-KW"/>
</dbReference>
<dbReference type="CDD" id="cd03129">
    <property type="entry name" value="GAT1_Peptidase_E_like"/>
    <property type="match status" value="1"/>
</dbReference>
<protein>
    <submittedName>
        <fullName evidence="5">Peptidase E</fullName>
    </submittedName>
</protein>
<dbReference type="KEGG" id="ccu:Ccur_07320"/>
<sequence>MKLFLTSYLAGTKGLAEKFLSEEQPVEIVFIPTAANVEEYRGYVDEGAAVLREMGYALRTLDVAAVTRDEAAHTIASCECLCISGGNTFFLLQELKRNGLIDLIAKKVRKGMLYIGESAGAIIACPDIEYNQIMDDRAVAPELNDCIGMGLVDWYVLPHNGEFPFVETTAETIRIYGDKLDLVPLNNSQAAVVSDNNFCVMTEN</sequence>